<gene>
    <name evidence="2" type="ORF">BDV37DRAFT_287900</name>
</gene>
<accession>A0A5N7CY41</accession>
<feature type="compositionally biased region" description="Basic and acidic residues" evidence="1">
    <location>
        <begin position="59"/>
        <end position="68"/>
    </location>
</feature>
<feature type="compositionally biased region" description="Basic and acidic residues" evidence="1">
    <location>
        <begin position="81"/>
        <end position="94"/>
    </location>
</feature>
<feature type="region of interest" description="Disordered" evidence="1">
    <location>
        <begin position="15"/>
        <end position="165"/>
    </location>
</feature>
<dbReference type="OrthoDB" id="10628965at2759"/>
<name>A0A5N7CY41_9EURO</name>
<reference evidence="2 3" key="1">
    <citation type="submission" date="2019-04" db="EMBL/GenBank/DDBJ databases">
        <authorList>
            <consortium name="DOE Joint Genome Institute"/>
            <person name="Mondo S."/>
            <person name="Kjaerbolling I."/>
            <person name="Vesth T."/>
            <person name="Frisvad J.C."/>
            <person name="Nybo J.L."/>
            <person name="Theobald S."/>
            <person name="Kildgaard S."/>
            <person name="Isbrandt T."/>
            <person name="Kuo A."/>
            <person name="Sato A."/>
            <person name="Lyhne E.K."/>
            <person name="Kogle M.E."/>
            <person name="Wiebenga A."/>
            <person name="Kun R.S."/>
            <person name="Lubbers R.J."/>
            <person name="Makela M.R."/>
            <person name="Barry K."/>
            <person name="Chovatia M."/>
            <person name="Clum A."/>
            <person name="Daum C."/>
            <person name="Haridas S."/>
            <person name="He G."/>
            <person name="LaButti K."/>
            <person name="Lipzen A."/>
            <person name="Riley R."/>
            <person name="Salamov A."/>
            <person name="Simmons B.A."/>
            <person name="Magnuson J.K."/>
            <person name="Henrissat B."/>
            <person name="Mortensen U.H."/>
            <person name="Larsen T.O."/>
            <person name="Devries R.P."/>
            <person name="Grigoriev I.V."/>
            <person name="Machida M."/>
            <person name="Baker S.E."/>
            <person name="Andersen M.R."/>
            <person name="Cantor M.N."/>
            <person name="Hua S.X."/>
        </authorList>
    </citation>
    <scope>NUCLEOTIDE SEQUENCE [LARGE SCALE GENOMIC DNA]</scope>
    <source>
        <strain evidence="2 3">CBS 119388</strain>
    </source>
</reference>
<evidence type="ECO:0000313" key="2">
    <source>
        <dbReference type="EMBL" id="KAE8399071.1"/>
    </source>
</evidence>
<keyword evidence="3" id="KW-1185">Reference proteome</keyword>
<dbReference type="RefSeq" id="XP_031936390.1">
    <property type="nucleotide sequence ID" value="XM_032088175.1"/>
</dbReference>
<organism evidence="2 3">
    <name type="scientific">Aspergillus pseudonomiae</name>
    <dbReference type="NCBI Taxonomy" id="1506151"/>
    <lineage>
        <taxon>Eukaryota</taxon>
        <taxon>Fungi</taxon>
        <taxon>Dikarya</taxon>
        <taxon>Ascomycota</taxon>
        <taxon>Pezizomycotina</taxon>
        <taxon>Eurotiomycetes</taxon>
        <taxon>Eurotiomycetidae</taxon>
        <taxon>Eurotiales</taxon>
        <taxon>Aspergillaceae</taxon>
        <taxon>Aspergillus</taxon>
        <taxon>Aspergillus subgen. Circumdati</taxon>
    </lineage>
</organism>
<sequence length="258" mass="29329">MLNKLREKLCCGCKERSDDTEENFRPADLSQKGKDRVASVGGHSREDSKKVGADQPVNDTKHVNDELIQKYSKTQNPEQQDETKCLGESEHDEVGADVSPISRQHSKRSSLEKDRKLDDPEDEPRFLDEQKSDHKQDKSEIPKCPVSDMTPADDDVIDRSDRPGDADIWQRAFDELNENSKGKLREDQAMPPENAIEEVINRTKESFEAYQNGGLKFKKYNGKEVNVREVAKRILDSVIHCSEIIKGIAAFDPTHHDK</sequence>
<feature type="compositionally biased region" description="Basic and acidic residues" evidence="1">
    <location>
        <begin position="15"/>
        <end position="52"/>
    </location>
</feature>
<accession>A0A5N6ICW3</accession>
<dbReference type="AlphaFoldDB" id="A0A5N7CY41"/>
<dbReference type="Proteomes" id="UP000325579">
    <property type="component" value="Unassembled WGS sequence"/>
</dbReference>
<dbReference type="EMBL" id="ML736841">
    <property type="protein sequence ID" value="KAE8399071.1"/>
    <property type="molecule type" value="Genomic_DNA"/>
</dbReference>
<protein>
    <submittedName>
        <fullName evidence="2">Uncharacterized protein</fullName>
    </submittedName>
</protein>
<evidence type="ECO:0000256" key="1">
    <source>
        <dbReference type="SAM" id="MobiDB-lite"/>
    </source>
</evidence>
<evidence type="ECO:0000313" key="3">
    <source>
        <dbReference type="Proteomes" id="UP000325579"/>
    </source>
</evidence>
<proteinExistence type="predicted"/>
<feature type="compositionally biased region" description="Basic and acidic residues" evidence="1">
    <location>
        <begin position="109"/>
        <end position="141"/>
    </location>
</feature>
<dbReference type="GeneID" id="43672866"/>